<feature type="transmembrane region" description="Helical" evidence="2">
    <location>
        <begin position="704"/>
        <end position="723"/>
    </location>
</feature>
<dbReference type="InterPro" id="IPR011990">
    <property type="entry name" value="TPR-like_helical_dom_sf"/>
</dbReference>
<dbReference type="Gene3D" id="1.25.40.10">
    <property type="entry name" value="Tetratricopeptide repeat domain"/>
    <property type="match status" value="1"/>
</dbReference>
<feature type="region of interest" description="Disordered" evidence="1">
    <location>
        <begin position="282"/>
        <end position="313"/>
    </location>
</feature>
<dbReference type="InterPro" id="IPR045460">
    <property type="entry name" value="Wolframin_EF-hand"/>
</dbReference>
<keyword evidence="2" id="KW-0812">Transmembrane</keyword>
<accession>A0A9D3PIZ0</accession>
<sequence length="1027" mass="114131">MYAGGRLQALRVIGRTRPPTPPPPLPRPDPAPSSPRPPAVPLAAPPAGCSVQVQSKRGAVGGFAALAKQLVLQERLKAAGETAELPAAPPADSPVQRTEPEEDEELPFEELEERAKAGDAKAQADLGRHYLRLAEQQEEELNSSRAVDWLLQAARQGRKDAAKLLQRCLTHRAKAGITSENEEEVKRLSTESKFERAVRKAAMVMYWKLNPDRKKKVAVSEMLENVEQVNTATGGAALGPVPCPVQHQRKVLETMVSSDTGGYVGVEDFVEITRKFTQSFAPPASLKSSADGCSEEEEEEDEELRRGAHSQPVPGQVSAVMSLRCVGQPGLTIPQCFAVKCVSCGVTERRAELRGPPAESAYRRMLRAGWGVGRSGILDASGRNALSTALDIRSHLLILRFPLKVLMEMKEHLIDWASRAGVQWLSTIIPTQHVNALIFFFIISNLTIDFFAFLIPLLIFYLSFISMVICTLRVFQNSKAWENFRALTSLLTSFEPGLDLEQAETNFGWNNLEPYLYFILSVFFVIFSFPVADKAWIPCSELSTVAIFFTAASYLSLSGMAGGCMRRALVAEVASSVCAMSSLLPERAWLPRLLGRTFATLPLGHWVELRLSAPCLLYMYLFYLFFRMAQLRGFRGTYCVLVPYMVCFMWCELAAVLLRNSTAVGLLRTCVAYFLFLFALPVLALGLAAMLLVQLGKWFLELELTKMLVTLAVCAVPVTLRLWTRFSLSLLDVVRALSHSNLVKLILVWISAVILFCWVYVYRSEGLKVFNSTLTWGQYAEVCGPRAWRDSSVAQTQIFCSHLEGHRVTWTGRFKGVVVAETENGPQAVINLLPVFAGNWLRCLYGEAYPSCEPSNASLTPPAPPHRPPGAPPPTPLQQQEELELCRLKALTKHHCHVKRFDSYRFEVTMGMLPDEGEGRGEAGAQAELRDEPEDIVLRASNEFKLVLLNMHAGRLVEFSTVLEGRLGGRRPVFELRAIHCLNCRSKLMPVGKQYKIEPDWKGAALRAIKFAFDFFFSPFLSARIGV</sequence>
<feature type="transmembrane region" description="Helical" evidence="2">
    <location>
        <begin position="450"/>
        <end position="475"/>
    </location>
</feature>
<dbReference type="InterPro" id="IPR023298">
    <property type="entry name" value="ATPase_P-typ_TM_dom_sf"/>
</dbReference>
<gene>
    <name evidence="6" type="ORF">MATL_G00220310</name>
</gene>
<dbReference type="Pfam" id="PF19914">
    <property type="entry name" value="WEF-hand"/>
    <property type="match status" value="1"/>
</dbReference>
<comment type="caution">
    <text evidence="6">The sequence shown here is derived from an EMBL/GenBank/DDBJ whole genome shotgun (WGS) entry which is preliminary data.</text>
</comment>
<dbReference type="Pfam" id="PF19913">
    <property type="entry name" value="WCOB"/>
    <property type="match status" value="1"/>
</dbReference>
<dbReference type="InterPro" id="IPR026208">
    <property type="entry name" value="Wolframin"/>
</dbReference>
<protein>
    <recommendedName>
        <fullName evidence="8">Wolframin</fullName>
    </recommendedName>
</protein>
<feature type="domain" description="Wolframin cysteine-rich" evidence="5">
    <location>
        <begin position="776"/>
        <end position="900"/>
    </location>
</feature>
<dbReference type="PANTHER" id="PTHR13098:SF4">
    <property type="entry name" value="WOLFRAMIN"/>
    <property type="match status" value="1"/>
</dbReference>
<feature type="region of interest" description="Disordered" evidence="1">
    <location>
        <begin position="1"/>
        <end position="47"/>
    </location>
</feature>
<proteinExistence type="predicted"/>
<evidence type="ECO:0008006" key="8">
    <source>
        <dbReference type="Google" id="ProtNLM"/>
    </source>
</evidence>
<feature type="compositionally biased region" description="Acidic residues" evidence="1">
    <location>
        <begin position="293"/>
        <end position="302"/>
    </location>
</feature>
<evidence type="ECO:0000256" key="2">
    <source>
        <dbReference type="SAM" id="Phobius"/>
    </source>
</evidence>
<organism evidence="6 7">
    <name type="scientific">Megalops atlanticus</name>
    <name type="common">Tarpon</name>
    <name type="synonym">Clupea gigantea</name>
    <dbReference type="NCBI Taxonomy" id="7932"/>
    <lineage>
        <taxon>Eukaryota</taxon>
        <taxon>Metazoa</taxon>
        <taxon>Chordata</taxon>
        <taxon>Craniata</taxon>
        <taxon>Vertebrata</taxon>
        <taxon>Euteleostomi</taxon>
        <taxon>Actinopterygii</taxon>
        <taxon>Neopterygii</taxon>
        <taxon>Teleostei</taxon>
        <taxon>Elopiformes</taxon>
        <taxon>Megalopidae</taxon>
        <taxon>Megalops</taxon>
    </lineage>
</organism>
<dbReference type="InterPro" id="IPR026209">
    <property type="entry name" value="Wolframin_fam"/>
</dbReference>
<feature type="compositionally biased region" description="Pro residues" evidence="1">
    <location>
        <begin position="18"/>
        <end position="44"/>
    </location>
</feature>
<dbReference type="InterPro" id="IPR045400">
    <property type="entry name" value="Wolframin_Cys-rich"/>
</dbReference>
<feature type="transmembrane region" description="Helical" evidence="2">
    <location>
        <begin position="638"/>
        <end position="659"/>
    </location>
</feature>
<dbReference type="AlphaFoldDB" id="A0A9D3PIZ0"/>
<keyword evidence="2" id="KW-0472">Membrane</keyword>
<feature type="transmembrane region" description="Helical" evidence="2">
    <location>
        <begin position="535"/>
        <end position="557"/>
    </location>
</feature>
<dbReference type="OrthoDB" id="5865303at2759"/>
<dbReference type="GO" id="GO:0030968">
    <property type="term" value="P:endoplasmic reticulum unfolded protein response"/>
    <property type="evidence" value="ECO:0007669"/>
    <property type="project" value="TreeGrafter"/>
</dbReference>
<evidence type="ECO:0000313" key="6">
    <source>
        <dbReference type="EMBL" id="KAG7458444.1"/>
    </source>
</evidence>
<dbReference type="InterPro" id="IPR045458">
    <property type="entry name" value="Wolframin_Sel1-like_rpt"/>
</dbReference>
<evidence type="ECO:0000259" key="4">
    <source>
        <dbReference type="Pfam" id="PF19914"/>
    </source>
</evidence>
<dbReference type="PRINTS" id="PR02060">
    <property type="entry name" value="WOLFFAMILY"/>
</dbReference>
<dbReference type="EMBL" id="JAFDVH010000020">
    <property type="protein sequence ID" value="KAG7458444.1"/>
    <property type="molecule type" value="Genomic_DNA"/>
</dbReference>
<feature type="region of interest" description="Disordered" evidence="1">
    <location>
        <begin position="855"/>
        <end position="878"/>
    </location>
</feature>
<dbReference type="GO" id="GO:0005789">
    <property type="term" value="C:endoplasmic reticulum membrane"/>
    <property type="evidence" value="ECO:0007669"/>
    <property type="project" value="TreeGrafter"/>
</dbReference>
<evidence type="ECO:0000313" key="7">
    <source>
        <dbReference type="Proteomes" id="UP001046870"/>
    </source>
</evidence>
<feature type="transmembrane region" description="Helical" evidence="2">
    <location>
        <begin position="609"/>
        <end position="626"/>
    </location>
</feature>
<dbReference type="Pfam" id="PF20053">
    <property type="entry name" value="WC-rich"/>
    <property type="match status" value="1"/>
</dbReference>
<dbReference type="PRINTS" id="PR02061">
    <property type="entry name" value="WOLFRAMIN"/>
</dbReference>
<evidence type="ECO:0000259" key="3">
    <source>
        <dbReference type="Pfam" id="PF19913"/>
    </source>
</evidence>
<keyword evidence="7" id="KW-1185">Reference proteome</keyword>
<feature type="transmembrane region" description="Helical" evidence="2">
    <location>
        <begin position="743"/>
        <end position="762"/>
    </location>
</feature>
<dbReference type="PANTHER" id="PTHR13098">
    <property type="entry name" value="WOLFRAMIN"/>
    <property type="match status" value="1"/>
</dbReference>
<feature type="transmembrane region" description="Helical" evidence="2">
    <location>
        <begin position="512"/>
        <end position="529"/>
    </location>
</feature>
<dbReference type="SUPFAM" id="SSF81665">
    <property type="entry name" value="Calcium ATPase, transmembrane domain M"/>
    <property type="match status" value="1"/>
</dbReference>
<feature type="compositionally biased region" description="Pro residues" evidence="1">
    <location>
        <begin position="861"/>
        <end position="876"/>
    </location>
</feature>
<evidence type="ECO:0000259" key="5">
    <source>
        <dbReference type="Pfam" id="PF20053"/>
    </source>
</evidence>
<feature type="domain" description="Wolframin EF-hand" evidence="4">
    <location>
        <begin position="198"/>
        <end position="276"/>
    </location>
</feature>
<dbReference type="GO" id="GO:0055074">
    <property type="term" value="P:calcium ion homeostasis"/>
    <property type="evidence" value="ECO:0007669"/>
    <property type="project" value="InterPro"/>
</dbReference>
<dbReference type="Pfam" id="PF20023">
    <property type="entry name" value="WSLR"/>
    <property type="match status" value="2"/>
</dbReference>
<dbReference type="InterPro" id="IPR045461">
    <property type="entry name" value="Wolframin_OB_fold"/>
</dbReference>
<name>A0A9D3PIZ0_MEGAT</name>
<evidence type="ECO:0000256" key="1">
    <source>
        <dbReference type="SAM" id="MobiDB-lite"/>
    </source>
</evidence>
<keyword evidence="2" id="KW-1133">Transmembrane helix</keyword>
<feature type="region of interest" description="Disordered" evidence="1">
    <location>
        <begin position="81"/>
        <end position="107"/>
    </location>
</feature>
<reference evidence="6" key="1">
    <citation type="submission" date="2021-01" db="EMBL/GenBank/DDBJ databases">
        <authorList>
            <person name="Zahm M."/>
            <person name="Roques C."/>
            <person name="Cabau C."/>
            <person name="Klopp C."/>
            <person name="Donnadieu C."/>
            <person name="Jouanno E."/>
            <person name="Lampietro C."/>
            <person name="Louis A."/>
            <person name="Herpin A."/>
            <person name="Echchiki A."/>
            <person name="Berthelot C."/>
            <person name="Parey E."/>
            <person name="Roest-Crollius H."/>
            <person name="Braasch I."/>
            <person name="Postlethwait J."/>
            <person name="Bobe J."/>
            <person name="Montfort J."/>
            <person name="Bouchez O."/>
            <person name="Begum T."/>
            <person name="Mejri S."/>
            <person name="Adams A."/>
            <person name="Chen W.-J."/>
            <person name="Guiguen Y."/>
        </authorList>
    </citation>
    <scope>NUCLEOTIDE SEQUENCE</scope>
    <source>
        <strain evidence="6">YG-15Mar2019-1</strain>
        <tissue evidence="6">Brain</tissue>
    </source>
</reference>
<feature type="transmembrane region" description="Helical" evidence="2">
    <location>
        <begin position="671"/>
        <end position="692"/>
    </location>
</feature>
<feature type="domain" description="Wolframin OB-fold" evidence="3">
    <location>
        <begin position="901"/>
        <end position="1023"/>
    </location>
</feature>
<dbReference type="Proteomes" id="UP001046870">
    <property type="component" value="Chromosome 20"/>
</dbReference>